<accession>A0A3E2WFZ7</accession>
<dbReference type="PANTHER" id="PTHR30012:SF7">
    <property type="entry name" value="PROTEIN TRANSPORT PROTEIN HOFC HOMOLOG"/>
    <property type="match status" value="1"/>
</dbReference>
<comment type="similarity">
    <text evidence="2">Belongs to the GSP F family.</text>
</comment>
<evidence type="ECO:0000256" key="2">
    <source>
        <dbReference type="ARBA" id="ARBA00005745"/>
    </source>
</evidence>
<evidence type="ECO:0000313" key="10">
    <source>
        <dbReference type="EMBL" id="RGC25381.1"/>
    </source>
</evidence>
<dbReference type="EMBL" id="QVIA01000032">
    <property type="protein sequence ID" value="RGC25381.1"/>
    <property type="molecule type" value="Genomic_DNA"/>
</dbReference>
<protein>
    <recommendedName>
        <fullName evidence="9">Type II secretion system protein GspF domain-containing protein</fullName>
    </recommendedName>
</protein>
<evidence type="ECO:0000259" key="9">
    <source>
        <dbReference type="Pfam" id="PF00482"/>
    </source>
</evidence>
<evidence type="ECO:0000256" key="7">
    <source>
        <dbReference type="ARBA" id="ARBA00023136"/>
    </source>
</evidence>
<organism evidence="10 11">
    <name type="scientific">Hungatella hathewayi</name>
    <dbReference type="NCBI Taxonomy" id="154046"/>
    <lineage>
        <taxon>Bacteria</taxon>
        <taxon>Bacillati</taxon>
        <taxon>Bacillota</taxon>
        <taxon>Clostridia</taxon>
        <taxon>Lachnospirales</taxon>
        <taxon>Lachnospiraceae</taxon>
        <taxon>Hungatella</taxon>
    </lineage>
</organism>
<comment type="caution">
    <text evidence="10">The sequence shown here is derived from an EMBL/GenBank/DDBJ whole genome shotgun (WGS) entry which is preliminary data.</text>
</comment>
<dbReference type="GO" id="GO:0005886">
    <property type="term" value="C:plasma membrane"/>
    <property type="evidence" value="ECO:0007669"/>
    <property type="project" value="UniProtKB-SubCell"/>
</dbReference>
<dbReference type="PANTHER" id="PTHR30012">
    <property type="entry name" value="GENERAL SECRETION PATHWAY PROTEIN"/>
    <property type="match status" value="1"/>
</dbReference>
<proteinExistence type="inferred from homology"/>
<comment type="subcellular location">
    <subcellularLocation>
        <location evidence="1">Cell inner membrane</location>
        <topology evidence="1">Multi-pass membrane protein</topology>
    </subcellularLocation>
</comment>
<dbReference type="GeneID" id="93334761"/>
<sequence length="182" mass="20419">MAQYKYKAQTIDGKKMLGTMNAGNEAELQLRLHEQDAFLLSAKEVRFGKNRKQFKAKVQADFSRQLSTLVGAGVTLVRALNIIANGESIKPNERQVYEDMIRQIRQGISLSEAMESQNGAFPPLRIYMYRSAESSSNLELVSMQMALMLEKEHCLNGKISSSLVYLKILGVMIIAVIMVLTK</sequence>
<evidence type="ECO:0000256" key="6">
    <source>
        <dbReference type="ARBA" id="ARBA00022989"/>
    </source>
</evidence>
<dbReference type="RefSeq" id="WP_049915810.1">
    <property type="nucleotide sequence ID" value="NZ_QVIA01000032.1"/>
</dbReference>
<evidence type="ECO:0000256" key="4">
    <source>
        <dbReference type="ARBA" id="ARBA00022519"/>
    </source>
</evidence>
<dbReference type="InterPro" id="IPR042094">
    <property type="entry name" value="T2SS_GspF_sf"/>
</dbReference>
<dbReference type="GO" id="GO:0015628">
    <property type="term" value="P:protein secretion by the type II secretion system"/>
    <property type="evidence" value="ECO:0007669"/>
    <property type="project" value="TreeGrafter"/>
</dbReference>
<evidence type="ECO:0000256" key="3">
    <source>
        <dbReference type="ARBA" id="ARBA00022475"/>
    </source>
</evidence>
<dbReference type="InterPro" id="IPR018076">
    <property type="entry name" value="T2SS_GspF_dom"/>
</dbReference>
<dbReference type="Gene3D" id="1.20.81.30">
    <property type="entry name" value="Type II secretion system (T2SS), domain F"/>
    <property type="match status" value="1"/>
</dbReference>
<dbReference type="Proteomes" id="UP000261111">
    <property type="component" value="Unassembled WGS sequence"/>
</dbReference>
<gene>
    <name evidence="10" type="ORF">DWX41_20490</name>
</gene>
<keyword evidence="7 8" id="KW-0472">Membrane</keyword>
<reference evidence="10 11" key="1">
    <citation type="submission" date="2018-08" db="EMBL/GenBank/DDBJ databases">
        <title>A genome reference for cultivated species of the human gut microbiota.</title>
        <authorList>
            <person name="Zou Y."/>
            <person name="Xue W."/>
            <person name="Luo G."/>
        </authorList>
    </citation>
    <scope>NUCLEOTIDE SEQUENCE [LARGE SCALE GENOMIC DNA]</scope>
    <source>
        <strain evidence="10 11">AF19-21</strain>
    </source>
</reference>
<feature type="transmembrane region" description="Helical" evidence="8">
    <location>
        <begin position="163"/>
        <end position="181"/>
    </location>
</feature>
<evidence type="ECO:0000256" key="5">
    <source>
        <dbReference type="ARBA" id="ARBA00022692"/>
    </source>
</evidence>
<keyword evidence="6 8" id="KW-1133">Transmembrane helix</keyword>
<keyword evidence="3" id="KW-1003">Cell membrane</keyword>
<keyword evidence="4" id="KW-0997">Cell inner membrane</keyword>
<feature type="domain" description="Type II secretion system protein GspF" evidence="9">
    <location>
        <begin position="62"/>
        <end position="180"/>
    </location>
</feature>
<name>A0A3E2WFZ7_9FIRM</name>
<dbReference type="Pfam" id="PF00482">
    <property type="entry name" value="T2SSF"/>
    <property type="match status" value="1"/>
</dbReference>
<dbReference type="AlphaFoldDB" id="A0A3E2WFZ7"/>
<evidence type="ECO:0000256" key="8">
    <source>
        <dbReference type="SAM" id="Phobius"/>
    </source>
</evidence>
<keyword evidence="5 8" id="KW-0812">Transmembrane</keyword>
<evidence type="ECO:0000256" key="1">
    <source>
        <dbReference type="ARBA" id="ARBA00004429"/>
    </source>
</evidence>
<dbReference type="InterPro" id="IPR003004">
    <property type="entry name" value="GspF/PilC"/>
</dbReference>
<evidence type="ECO:0000313" key="11">
    <source>
        <dbReference type="Proteomes" id="UP000261111"/>
    </source>
</evidence>